<dbReference type="PANTHER" id="PTHR22550">
    <property type="entry name" value="SPORE GERMINATION PROTEIN"/>
    <property type="match status" value="1"/>
</dbReference>
<evidence type="ECO:0000256" key="3">
    <source>
        <dbReference type="ARBA" id="ARBA00023136"/>
    </source>
</evidence>
<evidence type="ECO:0000256" key="1">
    <source>
        <dbReference type="ARBA" id="ARBA00004141"/>
    </source>
</evidence>
<sequence>MKRNNLTILKLKEWFKNSSDIVLQTKSYQGRISSHSLAFLYCPNLVDTNVMNETILPNINEAMEKERTLTNERLSCLLGVTKLSEDENIKYKIEQRLFSGELVILNEETKDVYFIPVSNAPKRSPEETNLEPSVRGPRDGFVENISDNMALIRQRLKTSTLKNIEYTIGERSKTKILLLYIEDIINPSILDDVQGRLQSFTIDILNSSNQLEEMLYDHPYSILPLMDYIGRPDYIVEALNQGRFAILVDGSPSCLIGPTALMQLSYSPEDAHTSFFQTSFVRLLRVFALVTTVFFPGFYIALVNHQTEQIPFTLLATISMSRAGLSLSSSMEAFIMITMFELFKEAGLRLPKAVGQTVAED</sequence>
<evidence type="ECO:0000313" key="6">
    <source>
        <dbReference type="Proteomes" id="UP001523262"/>
    </source>
</evidence>
<gene>
    <name evidence="5" type="ORF">NDK43_26315</name>
</gene>
<comment type="similarity">
    <text evidence="2">Belongs to the GerABKA family.</text>
</comment>
<proteinExistence type="inferred from homology"/>
<dbReference type="Proteomes" id="UP001523262">
    <property type="component" value="Unassembled WGS sequence"/>
</dbReference>
<keyword evidence="3 4" id="KW-0472">Membrane</keyword>
<dbReference type="InterPro" id="IPR004995">
    <property type="entry name" value="Spore_Ger"/>
</dbReference>
<dbReference type="EMBL" id="JAMQCR010000002">
    <property type="protein sequence ID" value="MCM2535226.1"/>
    <property type="molecule type" value="Genomic_DNA"/>
</dbReference>
<organism evidence="5 6">
    <name type="scientific">Neobacillus pocheonensis</name>
    <dbReference type="NCBI Taxonomy" id="363869"/>
    <lineage>
        <taxon>Bacteria</taxon>
        <taxon>Bacillati</taxon>
        <taxon>Bacillota</taxon>
        <taxon>Bacilli</taxon>
        <taxon>Bacillales</taxon>
        <taxon>Bacillaceae</taxon>
        <taxon>Neobacillus</taxon>
    </lineage>
</organism>
<comment type="subcellular location">
    <subcellularLocation>
        <location evidence="1">Membrane</location>
        <topology evidence="1">Multi-pass membrane protein</topology>
    </subcellularLocation>
</comment>
<keyword evidence="6" id="KW-1185">Reference proteome</keyword>
<keyword evidence="4" id="KW-1133">Transmembrane helix</keyword>
<protein>
    <submittedName>
        <fullName evidence="5">Spore germination protein</fullName>
    </submittedName>
</protein>
<dbReference type="InterPro" id="IPR050768">
    <property type="entry name" value="UPF0353/GerABKA_families"/>
</dbReference>
<evidence type="ECO:0000313" key="5">
    <source>
        <dbReference type="EMBL" id="MCM2535226.1"/>
    </source>
</evidence>
<keyword evidence="4" id="KW-0812">Transmembrane</keyword>
<name>A0ABT0WFZ1_9BACI</name>
<dbReference type="Pfam" id="PF03323">
    <property type="entry name" value="GerA"/>
    <property type="match status" value="1"/>
</dbReference>
<accession>A0ABT0WFZ1</accession>
<reference evidence="5 6" key="1">
    <citation type="submission" date="2022-06" db="EMBL/GenBank/DDBJ databases">
        <authorList>
            <person name="Jeon C.O."/>
        </authorList>
    </citation>
    <scope>NUCLEOTIDE SEQUENCE [LARGE SCALE GENOMIC DNA]</scope>
    <source>
        <strain evidence="5 6">KCTC 13943</strain>
    </source>
</reference>
<comment type="caution">
    <text evidence="5">The sequence shown here is derived from an EMBL/GenBank/DDBJ whole genome shotgun (WGS) entry which is preliminary data.</text>
</comment>
<evidence type="ECO:0000256" key="4">
    <source>
        <dbReference type="SAM" id="Phobius"/>
    </source>
</evidence>
<dbReference type="PANTHER" id="PTHR22550:SF5">
    <property type="entry name" value="LEUCINE ZIPPER PROTEIN 4"/>
    <property type="match status" value="1"/>
</dbReference>
<evidence type="ECO:0000256" key="2">
    <source>
        <dbReference type="ARBA" id="ARBA00005278"/>
    </source>
</evidence>
<feature type="transmembrane region" description="Helical" evidence="4">
    <location>
        <begin position="283"/>
        <end position="303"/>
    </location>
</feature>